<dbReference type="GO" id="GO:0030395">
    <property type="term" value="F:lactose binding"/>
    <property type="evidence" value="ECO:0007669"/>
    <property type="project" value="Ensembl"/>
</dbReference>
<dbReference type="SUPFAM" id="SSF49899">
    <property type="entry name" value="Concanavalin A-like lectins/glucanases"/>
    <property type="match status" value="2"/>
</dbReference>
<evidence type="ECO:0000256" key="2">
    <source>
        <dbReference type="RuleBase" id="RU102079"/>
    </source>
</evidence>
<dbReference type="Ensembl" id="ENSPMRT00000028501.1">
    <property type="protein sequence ID" value="ENSPMRP00000026865.1"/>
    <property type="gene ID" value="ENSPMRG00000017353.1"/>
</dbReference>
<dbReference type="Gene3D" id="2.60.120.200">
    <property type="match status" value="2"/>
</dbReference>
<dbReference type="Pfam" id="PF00337">
    <property type="entry name" value="Gal-bind_lectin"/>
    <property type="match status" value="2"/>
</dbReference>
<accession>A0A670JSL9</accession>
<dbReference type="OMA" id="YPTGHPF"/>
<dbReference type="InterPro" id="IPR044156">
    <property type="entry name" value="Galectin-like"/>
</dbReference>
<dbReference type="PANTHER" id="PTHR11346:SF111">
    <property type="entry name" value="GALECTIN-12"/>
    <property type="match status" value="1"/>
</dbReference>
<sequence length="332" mass="37343">MPSMDLSPKPEDYILQGPVFNPIVPYITSIFGSLAPGKMVSIQGATPVEAERFQVDFQAGSSLAPRADIGLHFNPRFRSRPYTICNSLSNGLWMEEVKFPHLPLKSGDSFLLLFLFEQDHVKVSVNGQHYLQYMFSLPLERMNTLRISGDVILRAIAFFPKNPFDIYRTEYPVAPHLFKSRAVLDVPLSQLLPESLRPRDTVTVRGLVRQDPKEFCISLKKDPSHVSLSFRVCFTDQTVSWRSFSDRGQESRGTVAEGFPFHPQRYFELLFLCQEDHLQLALNGTPLGPPCIPHPATDAITELAVEGDVVLYSTQMRSSLPSCSAAALKIQR</sequence>
<dbReference type="Proteomes" id="UP000472272">
    <property type="component" value="Chromosome 16"/>
</dbReference>
<reference evidence="4" key="2">
    <citation type="submission" date="2025-08" db="UniProtKB">
        <authorList>
            <consortium name="Ensembl"/>
        </authorList>
    </citation>
    <scope>IDENTIFICATION</scope>
</reference>
<reference evidence="4" key="3">
    <citation type="submission" date="2025-09" db="UniProtKB">
        <authorList>
            <consortium name="Ensembl"/>
        </authorList>
    </citation>
    <scope>IDENTIFICATION</scope>
</reference>
<evidence type="ECO:0000259" key="3">
    <source>
        <dbReference type="PROSITE" id="PS51304"/>
    </source>
</evidence>
<dbReference type="SMART" id="SM00908">
    <property type="entry name" value="Gal-bind_lectin"/>
    <property type="match status" value="2"/>
</dbReference>
<name>A0A670JSL9_PODMU</name>
<dbReference type="GO" id="GO:0097193">
    <property type="term" value="P:intrinsic apoptotic signaling pathway"/>
    <property type="evidence" value="ECO:0007669"/>
    <property type="project" value="Ensembl"/>
</dbReference>
<feature type="domain" description="Galectin" evidence="3">
    <location>
        <begin position="188"/>
        <end position="317"/>
    </location>
</feature>
<dbReference type="CDD" id="cd00070">
    <property type="entry name" value="GLECT"/>
    <property type="match status" value="2"/>
</dbReference>
<proteinExistence type="predicted"/>
<protein>
    <recommendedName>
        <fullName evidence="2">Galectin</fullName>
    </recommendedName>
</protein>
<dbReference type="SMART" id="SM00276">
    <property type="entry name" value="GLECT"/>
    <property type="match status" value="2"/>
</dbReference>
<keyword evidence="5" id="KW-1185">Reference proteome</keyword>
<dbReference type="InterPro" id="IPR001079">
    <property type="entry name" value="Galectin_CRD"/>
</dbReference>
<evidence type="ECO:0000313" key="5">
    <source>
        <dbReference type="Proteomes" id="UP000472272"/>
    </source>
</evidence>
<dbReference type="GeneTree" id="ENSGT00940000161499"/>
<dbReference type="InterPro" id="IPR013320">
    <property type="entry name" value="ConA-like_dom_sf"/>
</dbReference>
<dbReference type="GO" id="GO:0005737">
    <property type="term" value="C:cytoplasm"/>
    <property type="evidence" value="ECO:0007669"/>
    <property type="project" value="TreeGrafter"/>
</dbReference>
<dbReference type="PANTHER" id="PTHR11346">
    <property type="entry name" value="GALECTIN"/>
    <property type="match status" value="1"/>
</dbReference>
<evidence type="ECO:0000313" key="4">
    <source>
        <dbReference type="Ensembl" id="ENSPMRP00000026865.1"/>
    </source>
</evidence>
<reference evidence="4 5" key="1">
    <citation type="journal article" date="2019" name="Proc. Natl. Acad. Sci. U.S.A.">
        <title>Regulatory changes in pterin and carotenoid genes underlie balanced color polymorphisms in the wall lizard.</title>
        <authorList>
            <person name="Andrade P."/>
            <person name="Pinho C."/>
            <person name="Perez I de Lanuza G."/>
            <person name="Afonso S."/>
            <person name="Brejcha J."/>
            <person name="Rubin C.J."/>
            <person name="Wallerman O."/>
            <person name="Pereira P."/>
            <person name="Sabatino S.J."/>
            <person name="Bellati A."/>
            <person name="Pellitteri-Rosa D."/>
            <person name="Bosakova Z."/>
            <person name="Bunikis I."/>
            <person name="Carretero M.A."/>
            <person name="Feiner N."/>
            <person name="Marsik P."/>
            <person name="Pauperio F."/>
            <person name="Salvi D."/>
            <person name="Soler L."/>
            <person name="While G.M."/>
            <person name="Uller T."/>
            <person name="Font E."/>
            <person name="Andersson L."/>
            <person name="Carneiro M."/>
        </authorList>
    </citation>
    <scope>NUCLEOTIDE SEQUENCE</scope>
</reference>
<keyword evidence="1 2" id="KW-0430">Lectin</keyword>
<dbReference type="AlphaFoldDB" id="A0A670JSL9"/>
<organism evidence="4 5">
    <name type="scientific">Podarcis muralis</name>
    <name type="common">Wall lizard</name>
    <name type="synonym">Lacerta muralis</name>
    <dbReference type="NCBI Taxonomy" id="64176"/>
    <lineage>
        <taxon>Eukaryota</taxon>
        <taxon>Metazoa</taxon>
        <taxon>Chordata</taxon>
        <taxon>Craniata</taxon>
        <taxon>Vertebrata</taxon>
        <taxon>Euteleostomi</taxon>
        <taxon>Lepidosauria</taxon>
        <taxon>Squamata</taxon>
        <taxon>Bifurcata</taxon>
        <taxon>Unidentata</taxon>
        <taxon>Episquamata</taxon>
        <taxon>Laterata</taxon>
        <taxon>Lacertibaenia</taxon>
        <taxon>Lacertidae</taxon>
        <taxon>Podarcis</taxon>
    </lineage>
</organism>
<dbReference type="PROSITE" id="PS51304">
    <property type="entry name" value="GALECTIN"/>
    <property type="match status" value="2"/>
</dbReference>
<evidence type="ECO:0000256" key="1">
    <source>
        <dbReference type="ARBA" id="ARBA00022734"/>
    </source>
</evidence>
<gene>
    <name evidence="4" type="primary">LGALS12</name>
</gene>
<feature type="domain" description="Galectin" evidence="3">
    <location>
        <begin position="26"/>
        <end position="159"/>
    </location>
</feature>